<dbReference type="InterPro" id="IPR051601">
    <property type="entry name" value="Serine_prot/Carboxylest_S33"/>
</dbReference>
<dbReference type="PROSITE" id="PS51257">
    <property type="entry name" value="PROKAR_LIPOPROTEIN"/>
    <property type="match status" value="1"/>
</dbReference>
<keyword evidence="3 7" id="KW-0378">Hydrolase</keyword>
<dbReference type="InterPro" id="IPR000073">
    <property type="entry name" value="AB_hydrolase_1"/>
</dbReference>
<sequence length="526" mass="56015">MLSRITRSSLAVVAVPLLLVAAGCSQPTEQLELQAAESQSSGPPAELARFYDQTPTFEPCEDYATSAADRETFANPGFECARVEVPLDYEQPDGRTAQIAMLRIPAHGEPIGSLLYNPGGPGSSGMSAAAATLAGPLAESPIGENFDFIGFDPRGVGASTPTLNCFSDEEREAGASISSLQPGVGPWTEDDTQQFLAQCAELSGGEDVLANVGTRDAARDMDIIRHVLGDEKLNYFGQSYGTRLGAIYAETFPQNVRTLLLDAPMDPTTRLADRALVQMVGFQDSFDKMAAFCATDPNCPLGTDPEQALENYQNILQPLADNPVPALDGRELNFIDATQGVLAALYSEEVYPTVIAGIAEIQAGRGDILLTLRDVYHGRGADKQYSNNLEAFSMINCVDEDRRTPEEETELVREIYETAPFQDPGGVLEPTRDSCEQWPVEPTLEIPYVQEIEDLTATLTVAATGDPATPFEGGVVLAESLGGSLLSVDATTHGVVLVGGNACVDEFAADYLVNLTTPAEGAQCAG</sequence>
<dbReference type="Gene3D" id="3.40.50.1820">
    <property type="entry name" value="alpha/beta hydrolase"/>
    <property type="match status" value="1"/>
</dbReference>
<dbReference type="PANTHER" id="PTHR43248:SF29">
    <property type="entry name" value="TRIPEPTIDYL AMINOPEPTIDASE"/>
    <property type="match status" value="1"/>
</dbReference>
<dbReference type="KEGG" id="ahm:TL08_21130"/>
<keyword evidence="8" id="KW-1185">Reference proteome</keyword>
<evidence type="ECO:0000256" key="2">
    <source>
        <dbReference type="ARBA" id="ARBA00022729"/>
    </source>
</evidence>
<feature type="chain" id="PRO_5041938818" evidence="4">
    <location>
        <begin position="22"/>
        <end position="526"/>
    </location>
</feature>
<dbReference type="PANTHER" id="PTHR43248">
    <property type="entry name" value="2-SUCCINYL-6-HYDROXY-2,4-CYCLOHEXADIENE-1-CARBOXYLATE SYNTHASE"/>
    <property type="match status" value="1"/>
</dbReference>
<accession>A0AAC9HU94</accession>
<dbReference type="InterPro" id="IPR013595">
    <property type="entry name" value="Pept_S33_TAP-like_C"/>
</dbReference>
<evidence type="ECO:0000313" key="8">
    <source>
        <dbReference type="Proteomes" id="UP000095210"/>
    </source>
</evidence>
<evidence type="ECO:0000313" key="7">
    <source>
        <dbReference type="EMBL" id="AOS65016.1"/>
    </source>
</evidence>
<feature type="domain" description="AB hydrolase-1" evidence="5">
    <location>
        <begin position="114"/>
        <end position="325"/>
    </location>
</feature>
<dbReference type="Pfam" id="PF00561">
    <property type="entry name" value="Abhydrolase_1"/>
    <property type="match status" value="1"/>
</dbReference>
<dbReference type="InterPro" id="IPR029058">
    <property type="entry name" value="AB_hydrolase_fold"/>
</dbReference>
<name>A0AAC9HU94_9PSEU</name>
<comment type="similarity">
    <text evidence="1">Belongs to the peptidase S33 family.</text>
</comment>
<organism evidence="7 8">
    <name type="scientific">Actinoalloteichus hymeniacidonis</name>
    <dbReference type="NCBI Taxonomy" id="340345"/>
    <lineage>
        <taxon>Bacteria</taxon>
        <taxon>Bacillati</taxon>
        <taxon>Actinomycetota</taxon>
        <taxon>Actinomycetes</taxon>
        <taxon>Pseudonocardiales</taxon>
        <taxon>Pseudonocardiaceae</taxon>
        <taxon>Actinoalloteichus</taxon>
    </lineage>
</organism>
<proteinExistence type="inferred from homology"/>
<evidence type="ECO:0000259" key="6">
    <source>
        <dbReference type="Pfam" id="PF08386"/>
    </source>
</evidence>
<feature type="domain" description="Peptidase S33 tripeptidyl aminopeptidase-like C-terminal" evidence="6">
    <location>
        <begin position="432"/>
        <end position="524"/>
    </location>
</feature>
<protein>
    <submittedName>
        <fullName evidence="7">Alpha/beta hydrolase family protein</fullName>
    </submittedName>
</protein>
<keyword evidence="2 4" id="KW-0732">Signal</keyword>
<evidence type="ECO:0000256" key="3">
    <source>
        <dbReference type="ARBA" id="ARBA00022801"/>
    </source>
</evidence>
<dbReference type="EMBL" id="CP014859">
    <property type="protein sequence ID" value="AOS65016.1"/>
    <property type="molecule type" value="Genomic_DNA"/>
</dbReference>
<evidence type="ECO:0000259" key="5">
    <source>
        <dbReference type="Pfam" id="PF00561"/>
    </source>
</evidence>
<dbReference type="RefSeq" id="WP_069851435.1">
    <property type="nucleotide sequence ID" value="NZ_CP014859.1"/>
</dbReference>
<dbReference type="AlphaFoldDB" id="A0AAC9HU94"/>
<feature type="signal peptide" evidence="4">
    <location>
        <begin position="1"/>
        <end position="21"/>
    </location>
</feature>
<dbReference type="Proteomes" id="UP000095210">
    <property type="component" value="Chromosome"/>
</dbReference>
<reference evidence="8" key="1">
    <citation type="submission" date="2016-03" db="EMBL/GenBank/DDBJ databases">
        <title>Complete genome sequence of the type strain Actinoalloteichus hymeniacidonis DSM 45092.</title>
        <authorList>
            <person name="Schaffert L."/>
            <person name="Albersmeier A."/>
            <person name="Winkler A."/>
            <person name="Kalinowski J."/>
            <person name="Zotchev S."/>
            <person name="Ruckert C."/>
        </authorList>
    </citation>
    <scope>NUCLEOTIDE SEQUENCE [LARGE SCALE GENOMIC DNA]</scope>
    <source>
        <strain evidence="8">HPA177(T) (DSM 45092(T))</strain>
    </source>
</reference>
<evidence type="ECO:0000256" key="1">
    <source>
        <dbReference type="ARBA" id="ARBA00010088"/>
    </source>
</evidence>
<dbReference type="SUPFAM" id="SSF53474">
    <property type="entry name" value="alpha/beta-Hydrolases"/>
    <property type="match status" value="1"/>
</dbReference>
<gene>
    <name evidence="7" type="ORF">TL08_21130</name>
</gene>
<dbReference type="GO" id="GO:0016787">
    <property type="term" value="F:hydrolase activity"/>
    <property type="evidence" value="ECO:0007669"/>
    <property type="project" value="UniProtKB-KW"/>
</dbReference>
<evidence type="ECO:0000256" key="4">
    <source>
        <dbReference type="SAM" id="SignalP"/>
    </source>
</evidence>
<dbReference type="Pfam" id="PF08386">
    <property type="entry name" value="Abhydrolase_4"/>
    <property type="match status" value="1"/>
</dbReference>